<feature type="transmembrane region" description="Helical" evidence="13">
    <location>
        <begin position="435"/>
        <end position="458"/>
    </location>
</feature>
<gene>
    <name evidence="14" type="ORF">Pcinc_010515</name>
</gene>
<keyword evidence="6" id="KW-0256">Endoplasmic reticulum</keyword>
<evidence type="ECO:0000256" key="1">
    <source>
        <dbReference type="ARBA" id="ARBA00004389"/>
    </source>
</evidence>
<dbReference type="Proteomes" id="UP001286313">
    <property type="component" value="Unassembled WGS sequence"/>
</dbReference>
<evidence type="ECO:0000256" key="9">
    <source>
        <dbReference type="ARBA" id="ARBA00022989"/>
    </source>
</evidence>
<keyword evidence="3 11" id="KW-0853">WD repeat</keyword>
<protein>
    <recommendedName>
        <fullName evidence="16">Prolactin regulatory element-binding protein</fullName>
    </recommendedName>
</protein>
<dbReference type="GO" id="GO:0005085">
    <property type="term" value="F:guanyl-nucleotide exchange factor activity"/>
    <property type="evidence" value="ECO:0007669"/>
    <property type="project" value="InterPro"/>
</dbReference>
<accession>A0AAE1G567</accession>
<proteinExistence type="predicted"/>
<reference evidence="14" key="1">
    <citation type="submission" date="2023-10" db="EMBL/GenBank/DDBJ databases">
        <title>Genome assemblies of two species of porcelain crab, Petrolisthes cinctipes and Petrolisthes manimaculis (Anomura: Porcellanidae).</title>
        <authorList>
            <person name="Angst P."/>
        </authorList>
    </citation>
    <scope>NUCLEOTIDE SEQUENCE</scope>
    <source>
        <strain evidence="14">PB745_01</strain>
        <tissue evidence="14">Gill</tissue>
    </source>
</reference>
<sequence length="460" mass="50867">MSGGKKTLRCENVASLNYPSYAVCMVSGRHVLVGGGGGAAKTGIKNQFDVFELYHDGTQTKGERVLSHDVGDDCITNMTGWSKTSKATSNKIPAPNISLALGLEERCLLLKLKPFLKTIKADELPLDSFIPSKEKVHASGILRKRRISEKSAEEGSTEKEDVREEKKRRQSINATLRGNKYFTFDVDKICSTETVYKRKSDQEAYQKCCGVSPDNNFLVTGGTDGYLRFWSLPDMKKIREIKAHEKEVDDLHIKPDGKQVVSVCKPTRECSIWDMKDGKKIIQVALLTNGVKYKCFRARFGIVEGDLKKTRLFTISNPLSGTKNPGIVAKWCGKTFRQERTQSLSGVLSSLALSDDGRYLATGTMGGSIYLIIAFSLQQLQVIEDAHSMFVTGLEWLPTECKESQMVRGFSDASVLSISCDNSLKIHHIPKKGMVPVWVVATLAMVILCAAFLLASFLGL</sequence>
<dbReference type="PANTHER" id="PTHR23284:SF0">
    <property type="entry name" value="PROLACTIN REGULATORY ELEMENT-BINDING PROTEIN"/>
    <property type="match status" value="1"/>
</dbReference>
<evidence type="ECO:0000256" key="3">
    <source>
        <dbReference type="ARBA" id="ARBA00022574"/>
    </source>
</evidence>
<evidence type="ECO:0000256" key="5">
    <source>
        <dbReference type="ARBA" id="ARBA00022737"/>
    </source>
</evidence>
<dbReference type="InterPro" id="IPR015943">
    <property type="entry name" value="WD40/YVTN_repeat-like_dom_sf"/>
</dbReference>
<keyword evidence="10 13" id="KW-0472">Membrane</keyword>
<name>A0AAE1G567_PETCI</name>
<dbReference type="AlphaFoldDB" id="A0AAE1G567"/>
<keyword evidence="7" id="KW-0931">ER-Golgi transport</keyword>
<feature type="repeat" description="WD" evidence="11">
    <location>
        <begin position="212"/>
        <end position="240"/>
    </location>
</feature>
<evidence type="ECO:0000256" key="13">
    <source>
        <dbReference type="SAM" id="Phobius"/>
    </source>
</evidence>
<dbReference type="GO" id="GO:0006888">
    <property type="term" value="P:endoplasmic reticulum to Golgi vesicle-mediated transport"/>
    <property type="evidence" value="ECO:0007669"/>
    <property type="project" value="TreeGrafter"/>
</dbReference>
<comment type="caution">
    <text evidence="14">The sequence shown here is derived from an EMBL/GenBank/DDBJ whole genome shotgun (WGS) entry which is preliminary data.</text>
</comment>
<evidence type="ECO:0000256" key="11">
    <source>
        <dbReference type="PROSITE-ProRule" id="PRU00221"/>
    </source>
</evidence>
<evidence type="ECO:0008006" key="16">
    <source>
        <dbReference type="Google" id="ProtNLM"/>
    </source>
</evidence>
<evidence type="ECO:0000256" key="12">
    <source>
        <dbReference type="SAM" id="MobiDB-lite"/>
    </source>
</evidence>
<dbReference type="SMART" id="SM00320">
    <property type="entry name" value="WD40"/>
    <property type="match status" value="4"/>
</dbReference>
<evidence type="ECO:0000256" key="8">
    <source>
        <dbReference type="ARBA" id="ARBA00022927"/>
    </source>
</evidence>
<comment type="subcellular location">
    <subcellularLocation>
        <location evidence="1">Endoplasmic reticulum membrane</location>
        <topology evidence="1">Single-pass membrane protein</topology>
    </subcellularLocation>
</comment>
<dbReference type="Pfam" id="PF00400">
    <property type="entry name" value="WD40"/>
    <property type="match status" value="2"/>
</dbReference>
<dbReference type="Gene3D" id="2.130.10.10">
    <property type="entry name" value="YVTN repeat-like/Quinoprotein amine dehydrogenase"/>
    <property type="match status" value="1"/>
</dbReference>
<dbReference type="GO" id="GO:0003400">
    <property type="term" value="P:regulation of COPII vesicle coating"/>
    <property type="evidence" value="ECO:0007669"/>
    <property type="project" value="TreeGrafter"/>
</dbReference>
<keyword evidence="5" id="KW-0677">Repeat</keyword>
<evidence type="ECO:0000256" key="4">
    <source>
        <dbReference type="ARBA" id="ARBA00022692"/>
    </source>
</evidence>
<dbReference type="GO" id="GO:0015031">
    <property type="term" value="P:protein transport"/>
    <property type="evidence" value="ECO:0007669"/>
    <property type="project" value="UniProtKB-KW"/>
</dbReference>
<evidence type="ECO:0000256" key="6">
    <source>
        <dbReference type="ARBA" id="ARBA00022824"/>
    </source>
</evidence>
<keyword evidence="9 13" id="KW-1133">Transmembrane helix</keyword>
<feature type="compositionally biased region" description="Basic and acidic residues" evidence="12">
    <location>
        <begin position="148"/>
        <end position="167"/>
    </location>
</feature>
<dbReference type="GO" id="GO:0005789">
    <property type="term" value="C:endoplasmic reticulum membrane"/>
    <property type="evidence" value="ECO:0007669"/>
    <property type="project" value="UniProtKB-SubCell"/>
</dbReference>
<dbReference type="SUPFAM" id="SSF50978">
    <property type="entry name" value="WD40 repeat-like"/>
    <property type="match status" value="1"/>
</dbReference>
<dbReference type="InterPro" id="IPR001680">
    <property type="entry name" value="WD40_rpt"/>
</dbReference>
<dbReference type="PROSITE" id="PS50082">
    <property type="entry name" value="WD_REPEATS_2"/>
    <property type="match status" value="1"/>
</dbReference>
<organism evidence="14 15">
    <name type="scientific">Petrolisthes cinctipes</name>
    <name type="common">Flat porcelain crab</name>
    <dbReference type="NCBI Taxonomy" id="88211"/>
    <lineage>
        <taxon>Eukaryota</taxon>
        <taxon>Metazoa</taxon>
        <taxon>Ecdysozoa</taxon>
        <taxon>Arthropoda</taxon>
        <taxon>Crustacea</taxon>
        <taxon>Multicrustacea</taxon>
        <taxon>Malacostraca</taxon>
        <taxon>Eumalacostraca</taxon>
        <taxon>Eucarida</taxon>
        <taxon>Decapoda</taxon>
        <taxon>Pleocyemata</taxon>
        <taxon>Anomura</taxon>
        <taxon>Galatheoidea</taxon>
        <taxon>Porcellanidae</taxon>
        <taxon>Petrolisthes</taxon>
    </lineage>
</organism>
<evidence type="ECO:0000256" key="2">
    <source>
        <dbReference type="ARBA" id="ARBA00022448"/>
    </source>
</evidence>
<dbReference type="PANTHER" id="PTHR23284">
    <property type="entry name" value="PROLACTIN REGULATORY ELEMENT BINDING PROTEIN"/>
    <property type="match status" value="1"/>
</dbReference>
<evidence type="ECO:0000256" key="10">
    <source>
        <dbReference type="ARBA" id="ARBA00023136"/>
    </source>
</evidence>
<keyword evidence="15" id="KW-1185">Reference proteome</keyword>
<evidence type="ECO:0000256" key="7">
    <source>
        <dbReference type="ARBA" id="ARBA00022892"/>
    </source>
</evidence>
<keyword evidence="8" id="KW-0653">Protein transport</keyword>
<evidence type="ECO:0000313" key="14">
    <source>
        <dbReference type="EMBL" id="KAK3885241.1"/>
    </source>
</evidence>
<keyword evidence="4 13" id="KW-0812">Transmembrane</keyword>
<evidence type="ECO:0000313" key="15">
    <source>
        <dbReference type="Proteomes" id="UP001286313"/>
    </source>
</evidence>
<dbReference type="InterPro" id="IPR036322">
    <property type="entry name" value="WD40_repeat_dom_sf"/>
</dbReference>
<dbReference type="InterPro" id="IPR045260">
    <property type="entry name" value="Sec12-like"/>
</dbReference>
<dbReference type="EMBL" id="JAWQEG010000818">
    <property type="protein sequence ID" value="KAK3885241.1"/>
    <property type="molecule type" value="Genomic_DNA"/>
</dbReference>
<keyword evidence="2" id="KW-0813">Transport</keyword>
<feature type="region of interest" description="Disordered" evidence="12">
    <location>
        <begin position="148"/>
        <end position="169"/>
    </location>
</feature>